<dbReference type="EMBL" id="CP116810">
    <property type="protein sequence ID" value="WCL90178.1"/>
    <property type="molecule type" value="Genomic_DNA"/>
</dbReference>
<gene>
    <name evidence="1" type="ordered locus">RPA0053</name>
    <name evidence="2" type="ORF">TX73_000275</name>
</gene>
<sequence>MTEAGTTHGNVGVTPEALAHLGEGHIAYVKQIRSEDVPGLFPQAPEIAPGLKLFALHSADGTPIMLTDSREAAIANAWSQELQAVSVH</sequence>
<proteinExistence type="predicted"/>
<dbReference type="GeneID" id="66891053"/>
<dbReference type="eggNOG" id="COG5568">
    <property type="taxonomic scope" value="Bacteria"/>
</dbReference>
<dbReference type="Proteomes" id="UP000001426">
    <property type="component" value="Chromosome"/>
</dbReference>
<reference evidence="2" key="1">
    <citation type="submission" date="2003-07" db="EMBL/GenBank/DDBJ databases">
        <authorList>
            <consortium name="Rhodopseudomonas genome consortium"/>
            <person name="Larimer F."/>
            <person name="Harwood C."/>
        </authorList>
    </citation>
    <scope>NUCLEOTIDE SEQUENCE</scope>
    <source>
        <strain evidence="2">CGA009</strain>
    </source>
</reference>
<evidence type="ECO:0000313" key="3">
    <source>
        <dbReference type="Proteomes" id="UP000001426"/>
    </source>
</evidence>
<dbReference type="Pfam" id="PF06620">
    <property type="entry name" value="DUF1150"/>
    <property type="match status" value="1"/>
</dbReference>
<evidence type="ECO:0000313" key="2">
    <source>
        <dbReference type="EMBL" id="WCL90178.1"/>
    </source>
</evidence>
<keyword evidence="3" id="KW-1185">Reference proteome</keyword>
<dbReference type="AlphaFoldDB" id="Q6NDQ2"/>
<dbReference type="EMBL" id="BX572593">
    <property type="protein sequence ID" value="CAE25497.1"/>
    <property type="molecule type" value="Genomic_DNA"/>
</dbReference>
<organism evidence="1">
    <name type="scientific">Rhodopseudomonas palustris (strain ATCC BAA-98 / CGA009)</name>
    <dbReference type="NCBI Taxonomy" id="258594"/>
    <lineage>
        <taxon>Bacteria</taxon>
        <taxon>Pseudomonadati</taxon>
        <taxon>Pseudomonadota</taxon>
        <taxon>Alphaproteobacteria</taxon>
        <taxon>Hyphomicrobiales</taxon>
        <taxon>Nitrobacteraceae</taxon>
        <taxon>Rhodopseudomonas</taxon>
    </lineage>
</organism>
<accession>Q6NDQ2</accession>
<name>Q6NDQ2_RHOPA</name>
<dbReference type="RefSeq" id="WP_011155624.1">
    <property type="nucleotide sequence ID" value="NZ_CP116810.1"/>
</dbReference>
<dbReference type="HOGENOM" id="CLU_181511_0_0_5"/>
<dbReference type="KEGG" id="rpa:TX73_000275"/>
<evidence type="ECO:0000313" key="1">
    <source>
        <dbReference type="EMBL" id="CAE25497.1"/>
    </source>
</evidence>
<dbReference type="PhylomeDB" id="Q6NDQ2"/>
<reference evidence="2" key="3">
    <citation type="submission" date="2022-12" db="EMBL/GenBank/DDBJ databases">
        <title>Complete genome sequence of Rhodopseudomonas palustris CGA0092 and corrections to the R. palustris CGA009 genome sequence.</title>
        <authorList>
            <person name="Mazny B.R."/>
            <person name="Sheff O.F."/>
            <person name="LaSarre B."/>
            <person name="McKinlay A."/>
            <person name="McKinlay J.B."/>
        </authorList>
    </citation>
    <scope>NUCLEOTIDE SEQUENCE</scope>
    <source>
        <strain evidence="2">CGA009</strain>
    </source>
</reference>
<protein>
    <submittedName>
        <fullName evidence="2">DUF1150 domain-containing protein</fullName>
    </submittedName>
</protein>
<reference evidence="1 3" key="2">
    <citation type="journal article" date="2004" name="Nat. Biotechnol.">
        <title>Complete genome sequence of the metabolically versatile photosynthetic bacterium Rhodopseudomonas palustris.</title>
        <authorList>
            <person name="Larimer F.W."/>
            <person name="Chain P."/>
            <person name="Hauser L."/>
            <person name="Lamerdin J."/>
            <person name="Malfatti S."/>
            <person name="Do L."/>
            <person name="Land M.L."/>
            <person name="Pelletier D.A."/>
            <person name="Beatty J.T."/>
            <person name="Lang A.S."/>
            <person name="Tabita F.R."/>
            <person name="Gibson J.L."/>
            <person name="Hanson T.E."/>
            <person name="Bobst C."/>
            <person name="Torres J.L."/>
            <person name="Peres C."/>
            <person name="Harrison F.H."/>
            <person name="Gibson J."/>
            <person name="Harwood C.S."/>
        </authorList>
    </citation>
    <scope>NUCLEOTIDE SEQUENCE [LARGE SCALE GENOMIC DNA]</scope>
    <source>
        <strain evidence="3">ATCC BAA-98 / CGA009</strain>
        <strain evidence="1">CGA009</strain>
    </source>
</reference>
<dbReference type="InterPro" id="IPR009531">
    <property type="entry name" value="DUF1150"/>
</dbReference>
<dbReference type="STRING" id="258594.RPA0053"/>